<evidence type="ECO:0000313" key="2">
    <source>
        <dbReference type="EMBL" id="RXF69767.1"/>
    </source>
</evidence>
<name>A0A4Q0M9B3_9SPHI</name>
<sequence length="429" mass="47276">MYDQFDKKISDRIKYVFDTYEDDSSDAGWKELRKSFPGTEGKRRPLLYWMSAAAAVALLAIGSWLYFNQDMQEQVVAKVTSPVPSKQLKDHLDEISSDVVKHEEIITAEKSADPVSQVVRASLPDRERNNTTDVENETLPVAITSSAPVILTAAESSDSTAVLKDPVYAQADIRKKEAVTAATGDDYIKQQAERLASIKEVPTVKKAEVKKDNKLSFGVYAGSFVNYSDGSKTSMNTGVGLSSEFKITKKLKIATGIALAQNTLKYDKLSPQESADIYLSVPVSDEPQLTNSFIAKTSSLSYTVNGYDASLLGLDIPVNIKYMFIENKKELYLVAGLSSNYFIDEAYTYNYVNMGARIDGDTEEKTTTKTSSFDFARMLNFSVGFGYPVGKQSKLSLEPFIKYPLGGLGAQDIRFGSAGLNLKLNFSTK</sequence>
<protein>
    <recommendedName>
        <fullName evidence="4">PorT family protein</fullName>
    </recommendedName>
</protein>
<comment type="caution">
    <text evidence="2">The sequence shown here is derived from an EMBL/GenBank/DDBJ whole genome shotgun (WGS) entry which is preliminary data.</text>
</comment>
<dbReference type="RefSeq" id="WP_128769469.1">
    <property type="nucleotide sequence ID" value="NZ_RXOC01000006.1"/>
</dbReference>
<reference evidence="2 3" key="1">
    <citation type="submission" date="2018-12" db="EMBL/GenBank/DDBJ databases">
        <title>The Draft Genome Sequence of the Soil Bacterium Pedobacter tournemirensis R1.</title>
        <authorList>
            <person name="He J."/>
        </authorList>
    </citation>
    <scope>NUCLEOTIDE SEQUENCE [LARGE SCALE GENOMIC DNA]</scope>
    <source>
        <strain evidence="2 3">R1</strain>
    </source>
</reference>
<gene>
    <name evidence="2" type="ORF">EKH83_10980</name>
</gene>
<proteinExistence type="predicted"/>
<keyword evidence="1" id="KW-0812">Transmembrane</keyword>
<keyword evidence="1" id="KW-1133">Transmembrane helix</keyword>
<evidence type="ECO:0000256" key="1">
    <source>
        <dbReference type="SAM" id="Phobius"/>
    </source>
</evidence>
<dbReference type="Proteomes" id="UP000290848">
    <property type="component" value="Unassembled WGS sequence"/>
</dbReference>
<keyword evidence="1" id="KW-0472">Membrane</keyword>
<evidence type="ECO:0008006" key="4">
    <source>
        <dbReference type="Google" id="ProtNLM"/>
    </source>
</evidence>
<organism evidence="2 3">
    <name type="scientific">Arcticibacter tournemirensis</name>
    <dbReference type="NCBI Taxonomy" id="699437"/>
    <lineage>
        <taxon>Bacteria</taxon>
        <taxon>Pseudomonadati</taxon>
        <taxon>Bacteroidota</taxon>
        <taxon>Sphingobacteriia</taxon>
        <taxon>Sphingobacteriales</taxon>
        <taxon>Sphingobacteriaceae</taxon>
        <taxon>Arcticibacter</taxon>
    </lineage>
</organism>
<dbReference type="EMBL" id="RXOC01000006">
    <property type="protein sequence ID" value="RXF69767.1"/>
    <property type="molecule type" value="Genomic_DNA"/>
</dbReference>
<accession>A0A4Q0M9B3</accession>
<evidence type="ECO:0000313" key="3">
    <source>
        <dbReference type="Proteomes" id="UP000290848"/>
    </source>
</evidence>
<feature type="transmembrane region" description="Helical" evidence="1">
    <location>
        <begin position="46"/>
        <end position="67"/>
    </location>
</feature>
<dbReference type="AlphaFoldDB" id="A0A4Q0M9B3"/>